<sequence length="198" mass="21890">MGATEMAGGRFDGQVVVTWIEHRGADRNMQLREHFAFIDDAGTRWDVPSGAVIDGASIPQTFWTLFGPLFVGDYRRASVVHDYYCDVRTRPSRDVHRMFYAACRAGGVSLIRAKSMYAAVAVFGPNWTLDEAVVSAHGLETFQSGRALELDTGMAMDDFMELKNDIEDTDPSLAEIDARIARKLQVTPAIPLDTVPAM</sequence>
<accession>A0A4Y8RDT5</accession>
<dbReference type="OrthoDB" id="7860705at2"/>
<name>A0A4Y8RDT5_9HYPH</name>
<evidence type="ECO:0000313" key="1">
    <source>
        <dbReference type="EMBL" id="TFF20466.1"/>
    </source>
</evidence>
<gene>
    <name evidence="1" type="ORF">E3C22_16270</name>
</gene>
<proteinExistence type="predicted"/>
<reference evidence="1 2" key="1">
    <citation type="submission" date="2019-03" db="EMBL/GenBank/DDBJ databases">
        <title>Jiella endophytica sp. nov., a novel endophytic bacterium isolated from root of Ficus microcarpa Linn. f.</title>
        <authorList>
            <person name="Tuo L."/>
        </authorList>
    </citation>
    <scope>NUCLEOTIDE SEQUENCE [LARGE SCALE GENOMIC DNA]</scope>
    <source>
        <strain evidence="1 2">CBS5Q-3</strain>
    </source>
</reference>
<dbReference type="InterPro" id="IPR010767">
    <property type="entry name" value="Phage_CGC-2007_Cje0229"/>
</dbReference>
<dbReference type="EMBL" id="SOZD01000005">
    <property type="protein sequence ID" value="TFF20466.1"/>
    <property type="molecule type" value="Genomic_DNA"/>
</dbReference>
<evidence type="ECO:0000313" key="2">
    <source>
        <dbReference type="Proteomes" id="UP000298179"/>
    </source>
</evidence>
<dbReference type="AlphaFoldDB" id="A0A4Y8RDT5"/>
<organism evidence="1 2">
    <name type="scientific">Jiella endophytica</name>
    <dbReference type="NCBI Taxonomy" id="2558362"/>
    <lineage>
        <taxon>Bacteria</taxon>
        <taxon>Pseudomonadati</taxon>
        <taxon>Pseudomonadota</taxon>
        <taxon>Alphaproteobacteria</taxon>
        <taxon>Hyphomicrobiales</taxon>
        <taxon>Aurantimonadaceae</taxon>
        <taxon>Jiella</taxon>
    </lineage>
</organism>
<keyword evidence="2" id="KW-1185">Reference proteome</keyword>
<dbReference type="Pfam" id="PF07087">
    <property type="entry name" value="DUF1353"/>
    <property type="match status" value="1"/>
</dbReference>
<protein>
    <submittedName>
        <fullName evidence="1">DUF1353 domain-containing protein</fullName>
    </submittedName>
</protein>
<dbReference type="Proteomes" id="UP000298179">
    <property type="component" value="Unassembled WGS sequence"/>
</dbReference>
<comment type="caution">
    <text evidence="1">The sequence shown here is derived from an EMBL/GenBank/DDBJ whole genome shotgun (WGS) entry which is preliminary data.</text>
</comment>